<feature type="region of interest" description="Disordered" evidence="2">
    <location>
        <begin position="29"/>
        <end position="68"/>
    </location>
</feature>
<reference evidence="3 4" key="1">
    <citation type="submission" date="2018-10" db="EMBL/GenBank/DDBJ databases">
        <title>Natrarchaeobius chitinivorans gen. nov., sp. nov., and Natrarchaeobius haloalkaliphilus sp. nov., alkaliphilic, chitin-utilizing haloarchaea from hypersaline alkaline lakes.</title>
        <authorList>
            <person name="Sorokin D.Y."/>
            <person name="Elcheninov A.G."/>
            <person name="Kostrikina N.A."/>
            <person name="Bale N.J."/>
            <person name="Sinninghe Damste J.S."/>
            <person name="Khijniak T.V."/>
            <person name="Kublanov I.V."/>
            <person name="Toshchakov S.V."/>
        </authorList>
    </citation>
    <scope>NUCLEOTIDE SEQUENCE [LARGE SCALE GENOMIC DNA]</scope>
    <source>
        <strain evidence="3 4">AArcht4T</strain>
    </source>
</reference>
<feature type="region of interest" description="Disordered" evidence="2">
    <location>
        <begin position="88"/>
        <end position="112"/>
    </location>
</feature>
<keyword evidence="4" id="KW-1185">Reference proteome</keyword>
<dbReference type="PANTHER" id="PTHR35841:SF1">
    <property type="entry name" value="PHOSPHONATES-BINDING PERIPLASMIC PROTEIN"/>
    <property type="match status" value="1"/>
</dbReference>
<feature type="compositionally biased region" description="Basic and acidic residues" evidence="2">
    <location>
        <begin position="91"/>
        <end position="104"/>
    </location>
</feature>
<evidence type="ECO:0000313" key="4">
    <source>
        <dbReference type="Proteomes" id="UP000282323"/>
    </source>
</evidence>
<dbReference type="Pfam" id="PF12974">
    <property type="entry name" value="Phosphonate-bd"/>
    <property type="match status" value="1"/>
</dbReference>
<evidence type="ECO:0000256" key="1">
    <source>
        <dbReference type="ARBA" id="ARBA00022729"/>
    </source>
</evidence>
<dbReference type="RefSeq" id="WP_124196297.1">
    <property type="nucleotide sequence ID" value="NZ_REGA01000013.1"/>
</dbReference>
<feature type="compositionally biased region" description="Gly residues" evidence="2">
    <location>
        <begin position="29"/>
        <end position="40"/>
    </location>
</feature>
<dbReference type="NCBIfam" id="TIGR01098">
    <property type="entry name" value="3A0109s03R"/>
    <property type="match status" value="1"/>
</dbReference>
<dbReference type="GO" id="GO:0055085">
    <property type="term" value="P:transmembrane transport"/>
    <property type="evidence" value="ECO:0007669"/>
    <property type="project" value="InterPro"/>
</dbReference>
<sequence>MVKSNTINRRAYLAGIASTGAVGVAGCTGGENGNGNGNGNGDTDDSADSGNGVAPYEDFDPDNPRETLPALAPTLYENNLHEGTEAALEEAMERDLDEPRHGDPVWDEPDDEDEIVDPDVIQLAYGSGEEADGIYQDLFYPLEENIEEETGREVEFNVMEDYSATIEAFRSDRVHVSNFATGTVPLAVNVGGAVPIGMPVNEGRYGYRLWLITRRDNDDINSLEDLEGKTVAHSSDGSFSGHQAPSVLFEDEAGINPEEDYNMVFSGGHNEGQLGVYHGDYDAAPIAAGSMQRVEDEIDFDEIKIVYMSEPFPFAPLCYMHNLHPDVKEGIERAVLDYDYAGTSIEEAIDNTEWLEIDYAPVWDVVLQVQQGLGMEYHS</sequence>
<protein>
    <submittedName>
        <fullName evidence="3">Phosphate/phosphite/phosphonate ABC transporter substrate-binding protein</fullName>
    </submittedName>
</protein>
<gene>
    <name evidence="3" type="primary">phnD</name>
    <name evidence="3" type="ORF">EA473_14360</name>
</gene>
<evidence type="ECO:0000256" key="2">
    <source>
        <dbReference type="SAM" id="MobiDB-lite"/>
    </source>
</evidence>
<comment type="caution">
    <text evidence="3">The sequence shown here is derived from an EMBL/GenBank/DDBJ whole genome shotgun (WGS) entry which is preliminary data.</text>
</comment>
<dbReference type="InterPro" id="IPR005770">
    <property type="entry name" value="PhnD"/>
</dbReference>
<dbReference type="AlphaFoldDB" id="A0A3N6P5Q7"/>
<evidence type="ECO:0000313" key="3">
    <source>
        <dbReference type="EMBL" id="RQG93519.1"/>
    </source>
</evidence>
<dbReference type="Gene3D" id="3.40.190.10">
    <property type="entry name" value="Periplasmic binding protein-like II"/>
    <property type="match status" value="2"/>
</dbReference>
<keyword evidence="1" id="KW-0732">Signal</keyword>
<proteinExistence type="predicted"/>
<dbReference type="PROSITE" id="PS51257">
    <property type="entry name" value="PROKAR_LIPOPROTEIN"/>
    <property type="match status" value="1"/>
</dbReference>
<dbReference type="Proteomes" id="UP000282323">
    <property type="component" value="Unassembled WGS sequence"/>
</dbReference>
<dbReference type="GO" id="GO:0043190">
    <property type="term" value="C:ATP-binding cassette (ABC) transporter complex"/>
    <property type="evidence" value="ECO:0007669"/>
    <property type="project" value="InterPro"/>
</dbReference>
<organism evidence="3 4">
    <name type="scientific">Natrarchaeobius chitinivorans</name>
    <dbReference type="NCBI Taxonomy" id="1679083"/>
    <lineage>
        <taxon>Archaea</taxon>
        <taxon>Methanobacteriati</taxon>
        <taxon>Methanobacteriota</taxon>
        <taxon>Stenosarchaea group</taxon>
        <taxon>Halobacteria</taxon>
        <taxon>Halobacteriales</taxon>
        <taxon>Natrialbaceae</taxon>
        <taxon>Natrarchaeobius</taxon>
    </lineage>
</organism>
<dbReference type="PANTHER" id="PTHR35841">
    <property type="entry name" value="PHOSPHONATES-BINDING PERIPLASMIC PROTEIN"/>
    <property type="match status" value="1"/>
</dbReference>
<dbReference type="EMBL" id="REGA01000013">
    <property type="protein sequence ID" value="RQG93519.1"/>
    <property type="molecule type" value="Genomic_DNA"/>
</dbReference>
<name>A0A3N6P5Q7_NATCH</name>
<dbReference type="OrthoDB" id="252027at2157"/>
<dbReference type="SUPFAM" id="SSF53850">
    <property type="entry name" value="Periplasmic binding protein-like II"/>
    <property type="match status" value="1"/>
</dbReference>
<accession>A0A3N6P5Q7</accession>